<dbReference type="OMA" id="FEPANCG"/>
<dbReference type="InterPro" id="IPR021109">
    <property type="entry name" value="Peptidase_aspartic_dom_sf"/>
</dbReference>
<dbReference type="PANTHER" id="PTHR47967:SF27">
    <property type="entry name" value="OS07G0533600 PROTEIN"/>
    <property type="match status" value="1"/>
</dbReference>
<reference evidence="8 10" key="1">
    <citation type="journal article" date="2012" name="Nat. Biotechnol.">
        <title>Reference genome sequence of the model plant Setaria.</title>
        <authorList>
            <person name="Bennetzen J.L."/>
            <person name="Schmutz J."/>
            <person name="Wang H."/>
            <person name="Percifield R."/>
            <person name="Hawkins J."/>
            <person name="Pontaroli A.C."/>
            <person name="Estep M."/>
            <person name="Feng L."/>
            <person name="Vaughn J.N."/>
            <person name="Grimwood J."/>
            <person name="Jenkins J."/>
            <person name="Barry K."/>
            <person name="Lindquist E."/>
            <person name="Hellsten U."/>
            <person name="Deshpande S."/>
            <person name="Wang X."/>
            <person name="Wu X."/>
            <person name="Mitros T."/>
            <person name="Triplett J."/>
            <person name="Yang X."/>
            <person name="Ye C.Y."/>
            <person name="Mauro-Herrera M."/>
            <person name="Wang L."/>
            <person name="Li P."/>
            <person name="Sharma M."/>
            <person name="Sharma R."/>
            <person name="Ronald P.C."/>
            <person name="Panaud O."/>
            <person name="Kellogg E.A."/>
            <person name="Brutnell T.P."/>
            <person name="Doust A.N."/>
            <person name="Tuskan G.A."/>
            <person name="Rokhsar D."/>
            <person name="Devos K.M."/>
        </authorList>
    </citation>
    <scope>NUCLEOTIDE SEQUENCE [LARGE SCALE GENOMIC DNA]</scope>
    <source>
        <strain evidence="10">cv. Yugu1</strain>
        <strain evidence="8">Yugu1</strain>
    </source>
</reference>
<feature type="signal peptide" evidence="6">
    <location>
        <begin position="1"/>
        <end position="22"/>
    </location>
</feature>
<dbReference type="Pfam" id="PF14543">
    <property type="entry name" value="TAXi_N"/>
    <property type="match status" value="1"/>
</dbReference>
<dbReference type="InterPro" id="IPR051708">
    <property type="entry name" value="Plant_Aspart_Prot_A1"/>
</dbReference>
<evidence type="ECO:0000313" key="9">
    <source>
        <dbReference type="EnsemblPlants" id="KQL26091"/>
    </source>
</evidence>
<evidence type="ECO:0000313" key="8">
    <source>
        <dbReference type="EMBL" id="RCV13359.1"/>
    </source>
</evidence>
<dbReference type="MEROPS" id="A01.040"/>
<dbReference type="OrthoDB" id="660550at2759"/>
<evidence type="ECO:0000256" key="5">
    <source>
        <dbReference type="ARBA" id="ARBA00023180"/>
    </source>
</evidence>
<dbReference type="GO" id="GO:0005576">
    <property type="term" value="C:extracellular region"/>
    <property type="evidence" value="ECO:0000318"/>
    <property type="project" value="GO_Central"/>
</dbReference>
<dbReference type="Gramene" id="KQL26091">
    <property type="protein sequence ID" value="KQL26091"/>
    <property type="gene ID" value="SETIT_030051mg"/>
</dbReference>
<comment type="similarity">
    <text evidence="1">Belongs to the peptidase A1 family.</text>
</comment>
<dbReference type="STRING" id="4555.K3ZTX0"/>
<feature type="domain" description="Peptidase A1" evidence="7">
    <location>
        <begin position="97"/>
        <end position="396"/>
    </location>
</feature>
<dbReference type="PRINTS" id="PR00792">
    <property type="entry name" value="PEPSIN"/>
</dbReference>
<evidence type="ECO:0000256" key="1">
    <source>
        <dbReference type="ARBA" id="ARBA00007447"/>
    </source>
</evidence>
<name>K3ZTX0_SETIT</name>
<sequence>MASKRWLLLCLLFPLPFFAVPSKPGRGIRLELTHVDARGLLAGADRVRRAAERSHRRVNGLLAAVTAPSSSPTLRSDGSGAGAGAAAASVHASTATYLVDLAIGTPQLPLTAVLDTGSDLIWTQCDAPCRRCFPQPTPLYAPARSATYANVSCGSKLCEALPSPRSSRCSASAPEPGCAYYFSYGDGSSTDGVLATDAFTFGSGATVNGVTFGCGTDNLGGTDNSSGLSSPFVPNPAGPRRGSYYYLSLEAITVGDTLLPIDPAVFRLTASGRGGIIIDSGTTFTALEERAFVVLARAVAARVALPLASGAHLGLGLCFAAPEGRGPEAVDVPRLVLHFDGADMQLPRASVVVEDRVTGVACLGMVSARGMSVLGSMQQQNMHILYDIESGVLSFEPANCGQL</sequence>
<dbReference type="AlphaFoldDB" id="K3ZTX0"/>
<dbReference type="GO" id="GO:0004190">
    <property type="term" value="F:aspartic-type endopeptidase activity"/>
    <property type="evidence" value="ECO:0000318"/>
    <property type="project" value="GO_Central"/>
</dbReference>
<keyword evidence="10" id="KW-1185">Reference proteome</keyword>
<dbReference type="InterPro" id="IPR034161">
    <property type="entry name" value="Pepsin-like_plant"/>
</dbReference>
<keyword evidence="5" id="KW-0325">Glycoprotein</keyword>
<dbReference type="InterPro" id="IPR032799">
    <property type="entry name" value="TAXi_C"/>
</dbReference>
<dbReference type="InterPro" id="IPR001461">
    <property type="entry name" value="Aspartic_peptidase_A1"/>
</dbReference>
<dbReference type="EnsemblPlants" id="KQL26091">
    <property type="protein sequence ID" value="KQL26091"/>
    <property type="gene ID" value="SETIT_030051mg"/>
</dbReference>
<dbReference type="EMBL" id="CM003529">
    <property type="protein sequence ID" value="RCV13359.1"/>
    <property type="molecule type" value="Genomic_DNA"/>
</dbReference>
<evidence type="ECO:0000256" key="2">
    <source>
        <dbReference type="ARBA" id="ARBA00022670"/>
    </source>
</evidence>
<keyword evidence="2" id="KW-0645">Protease</keyword>
<dbReference type="EMBL" id="AGNK02001278">
    <property type="status" value="NOT_ANNOTATED_CDS"/>
    <property type="molecule type" value="Genomic_DNA"/>
</dbReference>
<dbReference type="GO" id="GO:0006508">
    <property type="term" value="P:proteolysis"/>
    <property type="evidence" value="ECO:0007669"/>
    <property type="project" value="UniProtKB-KW"/>
</dbReference>
<evidence type="ECO:0000256" key="4">
    <source>
        <dbReference type="ARBA" id="ARBA00022801"/>
    </source>
</evidence>
<dbReference type="CDD" id="cd05476">
    <property type="entry name" value="pepsin_A_like_plant"/>
    <property type="match status" value="1"/>
</dbReference>
<gene>
    <name evidence="8" type="ORF">SETIT_2G339700v2</name>
</gene>
<dbReference type="PANTHER" id="PTHR47967">
    <property type="entry name" value="OS07G0603500 PROTEIN-RELATED"/>
    <property type="match status" value="1"/>
</dbReference>
<dbReference type="PROSITE" id="PS51767">
    <property type="entry name" value="PEPTIDASE_A1"/>
    <property type="match status" value="1"/>
</dbReference>
<reference evidence="8" key="2">
    <citation type="submission" date="2015-07" db="EMBL/GenBank/DDBJ databases">
        <authorList>
            <person name="Noorani M."/>
        </authorList>
    </citation>
    <scope>NUCLEOTIDE SEQUENCE</scope>
    <source>
        <strain evidence="8">Yugu1</strain>
    </source>
</reference>
<dbReference type="InterPro" id="IPR032861">
    <property type="entry name" value="TAXi_N"/>
</dbReference>
<evidence type="ECO:0000256" key="6">
    <source>
        <dbReference type="SAM" id="SignalP"/>
    </source>
</evidence>
<dbReference type="InterPro" id="IPR033121">
    <property type="entry name" value="PEPTIDASE_A1"/>
</dbReference>
<dbReference type="FunFam" id="2.40.70.10:FF:000033">
    <property type="entry name" value="Aspartyl protease family protein"/>
    <property type="match status" value="1"/>
</dbReference>
<proteinExistence type="inferred from homology"/>
<organism evidence="8">
    <name type="scientific">Setaria italica</name>
    <name type="common">Foxtail millet</name>
    <name type="synonym">Panicum italicum</name>
    <dbReference type="NCBI Taxonomy" id="4555"/>
    <lineage>
        <taxon>Eukaryota</taxon>
        <taxon>Viridiplantae</taxon>
        <taxon>Streptophyta</taxon>
        <taxon>Embryophyta</taxon>
        <taxon>Tracheophyta</taxon>
        <taxon>Spermatophyta</taxon>
        <taxon>Magnoliopsida</taxon>
        <taxon>Liliopsida</taxon>
        <taxon>Poales</taxon>
        <taxon>Poaceae</taxon>
        <taxon>PACMAD clade</taxon>
        <taxon>Panicoideae</taxon>
        <taxon>Panicodae</taxon>
        <taxon>Paniceae</taxon>
        <taxon>Cenchrinae</taxon>
        <taxon>Setaria</taxon>
    </lineage>
</organism>
<accession>K3ZTX0</accession>
<protein>
    <recommendedName>
        <fullName evidence="7">Peptidase A1 domain-containing protein</fullName>
    </recommendedName>
</protein>
<feature type="chain" id="PRO_5010128236" description="Peptidase A1 domain-containing protein" evidence="6">
    <location>
        <begin position="23"/>
        <end position="403"/>
    </location>
</feature>
<dbReference type="HOGENOM" id="CLU_005738_1_3_1"/>
<evidence type="ECO:0000256" key="3">
    <source>
        <dbReference type="ARBA" id="ARBA00022750"/>
    </source>
</evidence>
<dbReference type="EMBL" id="AGNK02001277">
    <property type="status" value="NOT_ANNOTATED_CDS"/>
    <property type="molecule type" value="Genomic_DNA"/>
</dbReference>
<keyword evidence="4" id="KW-0378">Hydrolase</keyword>
<dbReference type="Gene3D" id="2.40.70.10">
    <property type="entry name" value="Acid Proteases"/>
    <property type="match status" value="2"/>
</dbReference>
<dbReference type="Pfam" id="PF14541">
    <property type="entry name" value="TAXi_C"/>
    <property type="match status" value="1"/>
</dbReference>
<dbReference type="SUPFAM" id="SSF50630">
    <property type="entry name" value="Acid proteases"/>
    <property type="match status" value="1"/>
</dbReference>
<dbReference type="eggNOG" id="KOG1339">
    <property type="taxonomic scope" value="Eukaryota"/>
</dbReference>
<evidence type="ECO:0000259" key="7">
    <source>
        <dbReference type="PROSITE" id="PS51767"/>
    </source>
</evidence>
<reference evidence="9" key="3">
    <citation type="submission" date="2018-08" db="UniProtKB">
        <authorList>
            <consortium name="EnsemblPlants"/>
        </authorList>
    </citation>
    <scope>IDENTIFICATION</scope>
    <source>
        <strain evidence="9">Yugu1</strain>
    </source>
</reference>
<keyword evidence="3" id="KW-0064">Aspartyl protease</keyword>
<evidence type="ECO:0000313" key="10">
    <source>
        <dbReference type="Proteomes" id="UP000004995"/>
    </source>
</evidence>
<dbReference type="Proteomes" id="UP000004995">
    <property type="component" value="Unassembled WGS sequence"/>
</dbReference>
<keyword evidence="6" id="KW-0732">Signal</keyword>